<comment type="caution">
    <text evidence="2">The sequence shown here is derived from an EMBL/GenBank/DDBJ whole genome shotgun (WGS) entry which is preliminary data.</text>
</comment>
<feature type="domain" description="DUF7271" evidence="1">
    <location>
        <begin position="353"/>
        <end position="428"/>
    </location>
</feature>
<dbReference type="Proteomes" id="UP000289340">
    <property type="component" value="Chromosome 3"/>
</dbReference>
<dbReference type="EMBL" id="QZWG01000003">
    <property type="protein sequence ID" value="RZC19522.1"/>
    <property type="molecule type" value="Genomic_DNA"/>
</dbReference>
<reference evidence="2 3" key="1">
    <citation type="submission" date="2018-09" db="EMBL/GenBank/DDBJ databases">
        <title>A high-quality reference genome of wild soybean provides a powerful tool to mine soybean genomes.</title>
        <authorList>
            <person name="Xie M."/>
            <person name="Chung C.Y.L."/>
            <person name="Li M.-W."/>
            <person name="Wong F.-L."/>
            <person name="Chan T.-F."/>
            <person name="Lam H.-M."/>
        </authorList>
    </citation>
    <scope>NUCLEOTIDE SEQUENCE [LARGE SCALE GENOMIC DNA]</scope>
    <source>
        <strain evidence="3">cv. W05</strain>
        <tissue evidence="2">Hypocotyl of etiolated seedlings</tissue>
    </source>
</reference>
<keyword evidence="3" id="KW-1185">Reference proteome</keyword>
<dbReference type="Pfam" id="PF23935">
    <property type="entry name" value="DUF7271"/>
    <property type="match status" value="1"/>
</dbReference>
<dbReference type="InterPro" id="IPR055695">
    <property type="entry name" value="DUF7271"/>
</dbReference>
<evidence type="ECO:0000313" key="3">
    <source>
        <dbReference type="Proteomes" id="UP000289340"/>
    </source>
</evidence>
<sequence>MCICSTISYVALLFCFFFSFLVCEGSIDFFSLVCCSVLFGCGESRIMARAPDTIKSINGSKETLKLVVRIIDIWFVGTPNNSKQAEMVIIDSHNDGQFRVCDHQYKLVFTGVTFVRQSDLEDLPFKKYKFVDFTNVIIGLFQPELLVGSYPPSVSNSLRASKLLINEVVFEIEEFRERLSDLGIQVRSVLTPGGQGSSQLLGSSQLSSKDAFLSKAEAKTISEINNISEEGDVDLNVSPQALDKLLGYVLAFKVKVQPNFNNVVVLRYSNDLDLINVVVDMLLDAEACSKVHAPILDSDDPSQLEFIQYPINKKSLIMQFTAPYHNDKDTTLVPSFYHQQWAPEYPDFVHFRYDGTTYQIRLRQHWQKVYFVEGLNQFRKDLAIYKSVTIHSLACNNKSIFDLHFSPSLEHQTCGRPRLISIEHIWTIEITQLMLGAPQSLRLPNCAITHLNACGQYMTILRKFGPPLQWNAVVLDIGIGHKYVVQPWY</sequence>
<name>A0A445L8B4_GLYSO</name>
<gene>
    <name evidence="2" type="ORF">D0Y65_006376</name>
</gene>
<proteinExistence type="predicted"/>
<accession>A0A445L8B4</accession>
<evidence type="ECO:0000313" key="2">
    <source>
        <dbReference type="EMBL" id="RZC19522.1"/>
    </source>
</evidence>
<protein>
    <recommendedName>
        <fullName evidence="1">DUF7271 domain-containing protein</fullName>
    </recommendedName>
</protein>
<organism evidence="2 3">
    <name type="scientific">Glycine soja</name>
    <name type="common">Wild soybean</name>
    <dbReference type="NCBI Taxonomy" id="3848"/>
    <lineage>
        <taxon>Eukaryota</taxon>
        <taxon>Viridiplantae</taxon>
        <taxon>Streptophyta</taxon>
        <taxon>Embryophyta</taxon>
        <taxon>Tracheophyta</taxon>
        <taxon>Spermatophyta</taxon>
        <taxon>Magnoliopsida</taxon>
        <taxon>eudicotyledons</taxon>
        <taxon>Gunneridae</taxon>
        <taxon>Pentapetalae</taxon>
        <taxon>rosids</taxon>
        <taxon>fabids</taxon>
        <taxon>Fabales</taxon>
        <taxon>Fabaceae</taxon>
        <taxon>Papilionoideae</taxon>
        <taxon>50 kb inversion clade</taxon>
        <taxon>NPAAA clade</taxon>
        <taxon>indigoferoid/millettioid clade</taxon>
        <taxon>Phaseoleae</taxon>
        <taxon>Glycine</taxon>
        <taxon>Glycine subgen. Soja</taxon>
    </lineage>
</organism>
<evidence type="ECO:0000259" key="1">
    <source>
        <dbReference type="Pfam" id="PF23935"/>
    </source>
</evidence>
<dbReference type="AlphaFoldDB" id="A0A445L8B4"/>